<name>A0A4Q1TLU7_9LACO</name>
<dbReference type="InterPro" id="IPR001387">
    <property type="entry name" value="Cro/C1-type_HTH"/>
</dbReference>
<protein>
    <recommendedName>
        <fullName evidence="1">HTH cro/C1-type domain-containing protein</fullName>
    </recommendedName>
</protein>
<dbReference type="CDD" id="cd00093">
    <property type="entry name" value="HTH_XRE"/>
    <property type="match status" value="1"/>
</dbReference>
<dbReference type="GO" id="GO:0003677">
    <property type="term" value="F:DNA binding"/>
    <property type="evidence" value="ECO:0007669"/>
    <property type="project" value="InterPro"/>
</dbReference>
<dbReference type="SUPFAM" id="SSF47413">
    <property type="entry name" value="lambda repressor-like DNA-binding domains"/>
    <property type="match status" value="1"/>
</dbReference>
<accession>A0A4Q1TLU7</accession>
<evidence type="ECO:0000313" key="3">
    <source>
        <dbReference type="Proteomes" id="UP000290475"/>
    </source>
</evidence>
<comment type="caution">
    <text evidence="2">The sequence shown here is derived from an EMBL/GenBank/DDBJ whole genome shotgun (WGS) entry which is preliminary data.</text>
</comment>
<gene>
    <name evidence="2" type="ORF">BVJ53_12680</name>
</gene>
<dbReference type="Gene3D" id="1.10.260.40">
    <property type="entry name" value="lambda repressor-like DNA-binding domains"/>
    <property type="match status" value="1"/>
</dbReference>
<reference evidence="2 3" key="1">
    <citation type="submission" date="2017-01" db="EMBL/GenBank/DDBJ databases">
        <title>Lactobacillus chiayiensis sp. nov., a lactic acid bacterium isolated from compost.</title>
        <authorList>
            <person name="Huang C.-H."/>
        </authorList>
    </citation>
    <scope>NUCLEOTIDE SEQUENCE [LARGE SCALE GENOMIC DNA]</scope>
    <source>
        <strain evidence="3">chh01</strain>
    </source>
</reference>
<dbReference type="SMART" id="SM00530">
    <property type="entry name" value="HTH_XRE"/>
    <property type="match status" value="1"/>
</dbReference>
<dbReference type="Pfam" id="PF13443">
    <property type="entry name" value="HTH_26"/>
    <property type="match status" value="1"/>
</dbReference>
<dbReference type="Proteomes" id="UP000290475">
    <property type="component" value="Unassembled WGS sequence"/>
</dbReference>
<dbReference type="RefSeq" id="WP_129302732.1">
    <property type="nucleotide sequence ID" value="NZ_MSSM01000036.1"/>
</dbReference>
<dbReference type="InterPro" id="IPR010982">
    <property type="entry name" value="Lambda_DNA-bd_dom_sf"/>
</dbReference>
<proteinExistence type="predicted"/>
<dbReference type="AlphaFoldDB" id="A0A4Q1TLU7"/>
<evidence type="ECO:0000313" key="2">
    <source>
        <dbReference type="EMBL" id="RXT18945.1"/>
    </source>
</evidence>
<dbReference type="EMBL" id="MSSM01000036">
    <property type="protein sequence ID" value="RXT18945.1"/>
    <property type="molecule type" value="Genomic_DNA"/>
</dbReference>
<organism evidence="2 3">
    <name type="scientific">Lacticaseibacillus chiayiensis</name>
    <dbReference type="NCBI Taxonomy" id="2100821"/>
    <lineage>
        <taxon>Bacteria</taxon>
        <taxon>Bacillati</taxon>
        <taxon>Bacillota</taxon>
        <taxon>Bacilli</taxon>
        <taxon>Lactobacillales</taxon>
        <taxon>Lactobacillaceae</taxon>
        <taxon>Lacticaseibacillus</taxon>
    </lineage>
</organism>
<feature type="domain" description="HTH cro/C1-type" evidence="1">
    <location>
        <begin position="6"/>
        <end position="61"/>
    </location>
</feature>
<dbReference type="PROSITE" id="PS50943">
    <property type="entry name" value="HTH_CROC1"/>
    <property type="match status" value="1"/>
</dbReference>
<sequence>MLKFNLKQLMQSQGISITDLATKTGLSRKTLSQLANNDSKGIQLSTLESLMNFFKKNVSDIIVRAKDDIEFRFSQRPFTSDFKPVQKFNPSMSFPTLQLFILVIDKNTNASFVYPVMSTVTTNGGYSIAFFVQDFENINSKENPETFFAAQKALTVLSRSKKVEEAFLTHLVHTTMLAAKASNNFMVFDNSRSVVPCLAALAGETMIKNFSIKDGRVVIDDDLLREQPDPLESVKMVQV</sequence>
<evidence type="ECO:0000259" key="1">
    <source>
        <dbReference type="PROSITE" id="PS50943"/>
    </source>
</evidence>